<accession>A0A1W2TX54</accession>
<reference evidence="1" key="1">
    <citation type="submission" date="2016-03" db="EMBL/GenBank/DDBJ databases">
        <title>Draft genome sequence of Rosellinia necatrix.</title>
        <authorList>
            <person name="Kanematsu S."/>
        </authorList>
    </citation>
    <scope>NUCLEOTIDE SEQUENCE [LARGE SCALE GENOMIC DNA]</scope>
    <source>
        <strain evidence="1">W97</strain>
    </source>
</reference>
<evidence type="ECO:0000313" key="2">
    <source>
        <dbReference type="Proteomes" id="UP000054516"/>
    </source>
</evidence>
<sequence>MSFPSQNIDGDNAFKISDQVIAAMVIEGSSQGQEANHPIFNDGRMNATPQALALLLPNEYDSRQGERNPDHGFDLSFKAPLFTIRVSVKRAPDMNYAAPGRRGEVWAVDLVAGTPLNEQRVEY</sequence>
<evidence type="ECO:0000313" key="1">
    <source>
        <dbReference type="EMBL" id="GAP93285.1"/>
    </source>
</evidence>
<proteinExistence type="predicted"/>
<gene>
    <name evidence="1" type="ORF">SAMD00023353_11500080</name>
</gene>
<dbReference type="EMBL" id="DF977560">
    <property type="protein sequence ID" value="GAP93285.1"/>
    <property type="molecule type" value="Genomic_DNA"/>
</dbReference>
<dbReference type="AlphaFoldDB" id="A0A1W2TX54"/>
<name>A0A1W2TX54_ROSNE</name>
<organism evidence="1">
    <name type="scientific">Rosellinia necatrix</name>
    <name type="common">White root-rot fungus</name>
    <dbReference type="NCBI Taxonomy" id="77044"/>
    <lineage>
        <taxon>Eukaryota</taxon>
        <taxon>Fungi</taxon>
        <taxon>Dikarya</taxon>
        <taxon>Ascomycota</taxon>
        <taxon>Pezizomycotina</taxon>
        <taxon>Sordariomycetes</taxon>
        <taxon>Xylariomycetidae</taxon>
        <taxon>Xylariales</taxon>
        <taxon>Xylariaceae</taxon>
        <taxon>Rosellinia</taxon>
    </lineage>
</organism>
<keyword evidence="2" id="KW-1185">Reference proteome</keyword>
<dbReference type="Proteomes" id="UP000054516">
    <property type="component" value="Unassembled WGS sequence"/>
</dbReference>
<protein>
    <submittedName>
        <fullName evidence="1">Uncharacterized protein</fullName>
    </submittedName>
</protein>